<name>A0A914UTU7_9BILA</name>
<dbReference type="InterPro" id="IPR036282">
    <property type="entry name" value="Glutathione-S-Trfase_C_sf"/>
</dbReference>
<evidence type="ECO:0000259" key="3">
    <source>
        <dbReference type="PROSITE" id="PS50404"/>
    </source>
</evidence>
<protein>
    <submittedName>
        <fullName evidence="6">Glutathione transferase</fullName>
    </submittedName>
</protein>
<evidence type="ECO:0000313" key="6">
    <source>
        <dbReference type="WBParaSite" id="PSAMB.scaffold1256size33778.g12113.t1"/>
    </source>
</evidence>
<evidence type="ECO:0000256" key="2">
    <source>
        <dbReference type="ARBA" id="ARBA00022679"/>
    </source>
</evidence>
<dbReference type="Gene3D" id="1.20.1050.10">
    <property type="match status" value="1"/>
</dbReference>
<dbReference type="InterPro" id="IPR004046">
    <property type="entry name" value="GST_C"/>
</dbReference>
<dbReference type="InterPro" id="IPR040079">
    <property type="entry name" value="Glutathione_S-Trfase"/>
</dbReference>
<dbReference type="PROSITE" id="PS50404">
    <property type="entry name" value="GST_NTER"/>
    <property type="match status" value="1"/>
</dbReference>
<dbReference type="SUPFAM" id="SSF52833">
    <property type="entry name" value="Thioredoxin-like"/>
    <property type="match status" value="1"/>
</dbReference>
<dbReference type="SFLD" id="SFLDG00363">
    <property type="entry name" value="AMPS_(cytGST):_Alpha-__Mu-__Pi"/>
    <property type="match status" value="1"/>
</dbReference>
<dbReference type="InterPro" id="IPR003080">
    <property type="entry name" value="GST_alpha"/>
</dbReference>
<evidence type="ECO:0000256" key="1">
    <source>
        <dbReference type="ARBA" id="ARBA00011055"/>
    </source>
</evidence>
<dbReference type="InterPro" id="IPR004045">
    <property type="entry name" value="Glutathione_S-Trfase_N"/>
</dbReference>
<sequence>MSSTKPVLHYWKGRGRAEIIRLTLAAVGVEWEDAPYLNEPADFEKLRSEGKLFFNQLPLLQMDGMNLVQTIATVRYIAAKHGLNGKTPEEQYRIDLLSEGLRDFYAPFFAFKFQPDENVMSAVTTNINRYMPIFEKTLTENGHGHLVGDRLTMADVQLLEILLAINHYKPESFASNPNLKAFMDKISALPSIAAYLKSDKRFPPNNDEYCTAVNRTLGR</sequence>
<organism evidence="5 6">
    <name type="scientific">Plectus sambesii</name>
    <dbReference type="NCBI Taxonomy" id="2011161"/>
    <lineage>
        <taxon>Eukaryota</taxon>
        <taxon>Metazoa</taxon>
        <taxon>Ecdysozoa</taxon>
        <taxon>Nematoda</taxon>
        <taxon>Chromadorea</taxon>
        <taxon>Plectida</taxon>
        <taxon>Plectina</taxon>
        <taxon>Plectoidea</taxon>
        <taxon>Plectidae</taxon>
        <taxon>Plectus</taxon>
    </lineage>
</organism>
<dbReference type="InterPro" id="IPR050213">
    <property type="entry name" value="GST_superfamily"/>
</dbReference>
<accession>A0A914UTU7</accession>
<dbReference type="SFLD" id="SFLDS00019">
    <property type="entry name" value="Glutathione_Transferase_(cytos"/>
    <property type="match status" value="1"/>
</dbReference>
<evidence type="ECO:0000313" key="5">
    <source>
        <dbReference type="Proteomes" id="UP000887566"/>
    </source>
</evidence>
<dbReference type="WBParaSite" id="PSAMB.scaffold1256size33778.g12113.t1">
    <property type="protein sequence ID" value="PSAMB.scaffold1256size33778.g12113.t1"/>
    <property type="gene ID" value="PSAMB.scaffold1256size33778.g12113"/>
</dbReference>
<dbReference type="FunFam" id="1.20.1050.10:FF:000005">
    <property type="entry name" value="Glutathione S-transferase A1"/>
    <property type="match status" value="1"/>
</dbReference>
<dbReference type="SUPFAM" id="SSF47616">
    <property type="entry name" value="GST C-terminal domain-like"/>
    <property type="match status" value="1"/>
</dbReference>
<dbReference type="Gene3D" id="3.40.30.10">
    <property type="entry name" value="Glutaredoxin"/>
    <property type="match status" value="1"/>
</dbReference>
<dbReference type="GO" id="GO:0004364">
    <property type="term" value="F:glutathione transferase activity"/>
    <property type="evidence" value="ECO:0007669"/>
    <property type="project" value="InterPro"/>
</dbReference>
<feature type="domain" description="GST N-terminal" evidence="3">
    <location>
        <begin position="4"/>
        <end position="85"/>
    </location>
</feature>
<feature type="domain" description="GST C-terminal" evidence="4">
    <location>
        <begin position="87"/>
        <end position="213"/>
    </location>
</feature>
<dbReference type="AlphaFoldDB" id="A0A914UTU7"/>
<reference evidence="6" key="1">
    <citation type="submission" date="2022-11" db="UniProtKB">
        <authorList>
            <consortium name="WormBaseParasite"/>
        </authorList>
    </citation>
    <scope>IDENTIFICATION</scope>
</reference>
<dbReference type="GO" id="GO:0006749">
    <property type="term" value="P:glutathione metabolic process"/>
    <property type="evidence" value="ECO:0007669"/>
    <property type="project" value="TreeGrafter"/>
</dbReference>
<dbReference type="Proteomes" id="UP000887566">
    <property type="component" value="Unplaced"/>
</dbReference>
<dbReference type="InterPro" id="IPR036249">
    <property type="entry name" value="Thioredoxin-like_sf"/>
</dbReference>
<keyword evidence="5" id="KW-1185">Reference proteome</keyword>
<keyword evidence="2" id="KW-0808">Transferase</keyword>
<dbReference type="PRINTS" id="PR01266">
    <property type="entry name" value="GSTRNSFRASEA"/>
</dbReference>
<dbReference type="SFLD" id="SFLDG01205">
    <property type="entry name" value="AMPS.1"/>
    <property type="match status" value="1"/>
</dbReference>
<dbReference type="PANTHER" id="PTHR11571">
    <property type="entry name" value="GLUTATHIONE S-TRANSFERASE"/>
    <property type="match status" value="1"/>
</dbReference>
<comment type="similarity">
    <text evidence="1">Belongs to the GST superfamily. Alpha family.</text>
</comment>
<proteinExistence type="inferred from homology"/>
<dbReference type="InterPro" id="IPR010987">
    <property type="entry name" value="Glutathione-S-Trfase_C-like"/>
</dbReference>
<dbReference type="Pfam" id="PF02798">
    <property type="entry name" value="GST_N"/>
    <property type="match status" value="1"/>
</dbReference>
<dbReference type="PROSITE" id="PS50405">
    <property type="entry name" value="GST_CTER"/>
    <property type="match status" value="1"/>
</dbReference>
<evidence type="ECO:0000259" key="4">
    <source>
        <dbReference type="PROSITE" id="PS50405"/>
    </source>
</evidence>
<dbReference type="Pfam" id="PF14497">
    <property type="entry name" value="GST_C_3"/>
    <property type="match status" value="1"/>
</dbReference>
<dbReference type="PANTHER" id="PTHR11571:SF230">
    <property type="entry name" value="GLUTATHIONE TRANSFERASE"/>
    <property type="match status" value="1"/>
</dbReference>